<dbReference type="InterPro" id="IPR051678">
    <property type="entry name" value="AGP_Transferase"/>
</dbReference>
<dbReference type="EMBL" id="AYKW01000008">
    <property type="protein sequence ID" value="PIL33204.1"/>
    <property type="molecule type" value="Genomic_DNA"/>
</dbReference>
<dbReference type="InterPro" id="IPR011009">
    <property type="entry name" value="Kinase-like_dom_sf"/>
</dbReference>
<accession>A0A2G8SHF2</accession>
<keyword evidence="3" id="KW-1185">Reference proteome</keyword>
<feature type="domain" description="Aminoglycoside phosphotransferase" evidence="1">
    <location>
        <begin position="93"/>
        <end position="292"/>
    </location>
</feature>
<dbReference type="OrthoDB" id="5598852at2759"/>
<protein>
    <recommendedName>
        <fullName evidence="1">Aminoglycoside phosphotransferase domain-containing protein</fullName>
    </recommendedName>
</protein>
<dbReference type="Proteomes" id="UP000230002">
    <property type="component" value="Unassembled WGS sequence"/>
</dbReference>
<dbReference type="InterPro" id="IPR002575">
    <property type="entry name" value="Aminoglycoside_PTrfase"/>
</dbReference>
<evidence type="ECO:0000313" key="2">
    <source>
        <dbReference type="EMBL" id="PIL33204.1"/>
    </source>
</evidence>
<dbReference type="AlphaFoldDB" id="A0A2G8SHF2"/>
<organism evidence="2 3">
    <name type="scientific">Ganoderma sinense ZZ0214-1</name>
    <dbReference type="NCBI Taxonomy" id="1077348"/>
    <lineage>
        <taxon>Eukaryota</taxon>
        <taxon>Fungi</taxon>
        <taxon>Dikarya</taxon>
        <taxon>Basidiomycota</taxon>
        <taxon>Agaricomycotina</taxon>
        <taxon>Agaricomycetes</taxon>
        <taxon>Polyporales</taxon>
        <taxon>Polyporaceae</taxon>
        <taxon>Ganoderma</taxon>
    </lineage>
</organism>
<evidence type="ECO:0000313" key="3">
    <source>
        <dbReference type="Proteomes" id="UP000230002"/>
    </source>
</evidence>
<reference evidence="2 3" key="1">
    <citation type="journal article" date="2015" name="Sci. Rep.">
        <title>Chromosome-level genome map provides insights into diverse defense mechanisms in the medicinal fungus Ganoderma sinense.</title>
        <authorList>
            <person name="Zhu Y."/>
            <person name="Xu J."/>
            <person name="Sun C."/>
            <person name="Zhou S."/>
            <person name="Xu H."/>
            <person name="Nelson D.R."/>
            <person name="Qian J."/>
            <person name="Song J."/>
            <person name="Luo H."/>
            <person name="Xiang L."/>
            <person name="Li Y."/>
            <person name="Xu Z."/>
            <person name="Ji A."/>
            <person name="Wang L."/>
            <person name="Lu S."/>
            <person name="Hayward A."/>
            <person name="Sun W."/>
            <person name="Li X."/>
            <person name="Schwartz D.C."/>
            <person name="Wang Y."/>
            <person name="Chen S."/>
        </authorList>
    </citation>
    <scope>NUCLEOTIDE SEQUENCE [LARGE SCALE GENOMIC DNA]</scope>
    <source>
        <strain evidence="2 3">ZZ0214-1</strain>
    </source>
</reference>
<dbReference type="SUPFAM" id="SSF56112">
    <property type="entry name" value="Protein kinase-like (PK-like)"/>
    <property type="match status" value="1"/>
</dbReference>
<comment type="caution">
    <text evidence="2">The sequence shown here is derived from an EMBL/GenBank/DDBJ whole genome shotgun (WGS) entry which is preliminary data.</text>
</comment>
<evidence type="ECO:0000259" key="1">
    <source>
        <dbReference type="Pfam" id="PF01636"/>
    </source>
</evidence>
<dbReference type="STRING" id="1077348.A0A2G8SHF2"/>
<name>A0A2G8SHF2_9APHY</name>
<proteinExistence type="predicted"/>
<dbReference type="Pfam" id="PF01636">
    <property type="entry name" value="APH"/>
    <property type="match status" value="1"/>
</dbReference>
<dbReference type="PANTHER" id="PTHR21310">
    <property type="entry name" value="AMINOGLYCOSIDE PHOSPHOTRANSFERASE-RELATED-RELATED"/>
    <property type="match status" value="1"/>
</dbReference>
<gene>
    <name evidence="2" type="ORF">GSI_04654</name>
</gene>
<dbReference type="PANTHER" id="PTHR21310:SF15">
    <property type="entry name" value="AMINOGLYCOSIDE PHOSPHOTRANSFERASE DOMAIN-CONTAINING PROTEIN"/>
    <property type="match status" value="1"/>
</dbReference>
<sequence>MACTKRFCMLHINPCPEHECPTFETDEKSVNEAANRALEAELASIARRVQLSALTERAAALRGGIACSAPDLSMEALSGMNIHLTLRFDDGVDEAATLTFLSTKTSVPVPRVYDVSLPSQPNDVGVGYILMEKLEGTAMDWTELRLDAQAQTKVLEQFADIFASLSQHAFPLIGCLQSCDPTVVGPLVSENAADVIDGTTRCIGPFKSTADYLTAVVDVAIDHILQRESQVQDPVGPYLALREVQNSVRLSLPEAVRRAPAEFFLRHMDDKGDQVLLDAAHNIVGIIDWEWAQTLPKEHAFAAPLFMVDVGSYYDGIDGLSDAEAQFADILERKGHAGLAECVRAGRASHRLAHAVDEGSAPDDVKVHLRSFRRLVQKVDEEWETWEARAMSLKGLKHDRDPGLRKLLDWQKA</sequence>